<gene>
    <name evidence="2" type="ORF">PM001_LOCUS13720</name>
</gene>
<accession>A0AAV1U1N2</accession>
<organism evidence="2 3">
    <name type="scientific">Peronospora matthiolae</name>
    <dbReference type="NCBI Taxonomy" id="2874970"/>
    <lineage>
        <taxon>Eukaryota</taxon>
        <taxon>Sar</taxon>
        <taxon>Stramenopiles</taxon>
        <taxon>Oomycota</taxon>
        <taxon>Peronosporomycetes</taxon>
        <taxon>Peronosporales</taxon>
        <taxon>Peronosporaceae</taxon>
        <taxon>Peronospora</taxon>
    </lineage>
</organism>
<evidence type="ECO:0000256" key="1">
    <source>
        <dbReference type="SAM" id="MobiDB-lite"/>
    </source>
</evidence>
<evidence type="ECO:0000313" key="2">
    <source>
        <dbReference type="EMBL" id="CAK7928570.1"/>
    </source>
</evidence>
<dbReference type="Proteomes" id="UP001162060">
    <property type="component" value="Unassembled WGS sequence"/>
</dbReference>
<evidence type="ECO:0000313" key="3">
    <source>
        <dbReference type="Proteomes" id="UP001162060"/>
    </source>
</evidence>
<name>A0AAV1U1N2_9STRA</name>
<sequence>MDSEQAPQPVINGDVPVDHPVDPFGFTAVPFEVPADFDSPLNFALDVTQARHEVGTKGNNVDSPAGFVYIVASSVVVPVAFGSPRSDEVAGNKASNPGETAEVLGDHPVNVAPKFAYVSAFS</sequence>
<feature type="region of interest" description="Disordered" evidence="1">
    <location>
        <begin position="85"/>
        <end position="105"/>
    </location>
</feature>
<dbReference type="AlphaFoldDB" id="A0AAV1U1N2"/>
<comment type="caution">
    <text evidence="2">The sequence shown here is derived from an EMBL/GenBank/DDBJ whole genome shotgun (WGS) entry which is preliminary data.</text>
</comment>
<proteinExistence type="predicted"/>
<reference evidence="2" key="1">
    <citation type="submission" date="2024-01" db="EMBL/GenBank/DDBJ databases">
        <authorList>
            <person name="Webb A."/>
        </authorList>
    </citation>
    <scope>NUCLEOTIDE SEQUENCE</scope>
    <source>
        <strain evidence="2">Pm1</strain>
    </source>
</reference>
<protein>
    <submittedName>
        <fullName evidence="2">Uncharacterized protein</fullName>
    </submittedName>
</protein>
<dbReference type="EMBL" id="CAKLBY020000130">
    <property type="protein sequence ID" value="CAK7928570.1"/>
    <property type="molecule type" value="Genomic_DNA"/>
</dbReference>